<dbReference type="EMBL" id="KV441421">
    <property type="protein sequence ID" value="OAF54490.1"/>
    <property type="molecule type" value="Genomic_DNA"/>
</dbReference>
<evidence type="ECO:0000256" key="1">
    <source>
        <dbReference type="SAM" id="MobiDB-lite"/>
    </source>
</evidence>
<dbReference type="GeneID" id="36292035"/>
<name>A0A176ZYU1_9PEZI</name>
<dbReference type="OrthoDB" id="3439750at2759"/>
<evidence type="ECO:0000313" key="2">
    <source>
        <dbReference type="EMBL" id="OAF54490.1"/>
    </source>
</evidence>
<accession>A0A176ZYU1</accession>
<reference evidence="2" key="1">
    <citation type="submission" date="2016-03" db="EMBL/GenBank/DDBJ databases">
        <title>Updated assembly of Pseudogymnoascus destructans, the fungus causing white-nose syndrome of bats.</title>
        <authorList>
            <person name="Palmer J.M."/>
            <person name="Drees K.P."/>
            <person name="Foster J.T."/>
            <person name="Lindner D.L."/>
        </authorList>
    </citation>
    <scope>NUCLEOTIDE SEQUENCE [LARGE SCALE GENOMIC DNA]</scope>
    <source>
        <strain evidence="2">20631-21</strain>
    </source>
</reference>
<dbReference type="Proteomes" id="UP000077154">
    <property type="component" value="Unassembled WGS sequence"/>
</dbReference>
<organism evidence="2">
    <name type="scientific">Pseudogymnoascus destructans</name>
    <dbReference type="NCBI Taxonomy" id="655981"/>
    <lineage>
        <taxon>Eukaryota</taxon>
        <taxon>Fungi</taxon>
        <taxon>Dikarya</taxon>
        <taxon>Ascomycota</taxon>
        <taxon>Pezizomycotina</taxon>
        <taxon>Leotiomycetes</taxon>
        <taxon>Thelebolales</taxon>
        <taxon>Thelebolaceae</taxon>
        <taxon>Pseudogymnoascus</taxon>
    </lineage>
</organism>
<protein>
    <submittedName>
        <fullName evidence="2">Uncharacterized protein</fullName>
    </submittedName>
</protein>
<dbReference type="RefSeq" id="XP_024319794.1">
    <property type="nucleotide sequence ID" value="XM_024472537.1"/>
</dbReference>
<feature type="region of interest" description="Disordered" evidence="1">
    <location>
        <begin position="94"/>
        <end position="115"/>
    </location>
</feature>
<sequence>MPAIRPVRTKRFDVPDPQPNSPNERFFDVLWRWSALDDAVASIWIDDLQVVPEVPSATDISILTLHQTQTENSNSRTNSLPSSNTMDTSILTLHQNQSENSKPRTNRLPPSNTMDTSILTLHHQNQSDSSTPDRLPSRSKKYWPLKFCFPI</sequence>
<dbReference type="AlphaFoldDB" id="A0A176ZYU1"/>
<gene>
    <name evidence="2" type="ORF">VC83_08997</name>
</gene>
<feature type="region of interest" description="Disordered" evidence="1">
    <location>
        <begin position="1"/>
        <end position="23"/>
    </location>
</feature>
<proteinExistence type="predicted"/>